<feature type="domain" description="Myb-like" evidence="3">
    <location>
        <begin position="681"/>
        <end position="739"/>
    </location>
</feature>
<feature type="domain" description="Myb-like" evidence="3">
    <location>
        <begin position="564"/>
        <end position="611"/>
    </location>
</feature>
<dbReference type="InterPro" id="IPR017930">
    <property type="entry name" value="Myb_dom"/>
</dbReference>
<dbReference type="InterPro" id="IPR001005">
    <property type="entry name" value="SANT/Myb"/>
</dbReference>
<dbReference type="GO" id="GO:0005634">
    <property type="term" value="C:nucleus"/>
    <property type="evidence" value="ECO:0007669"/>
    <property type="project" value="TreeGrafter"/>
</dbReference>
<dbReference type="SUPFAM" id="SSF46689">
    <property type="entry name" value="Homeodomain-like"/>
    <property type="match status" value="3"/>
</dbReference>
<sequence>MAVITILLCLSLFNSSGPYGWPTSIATAAKEEVEDNCEPWTAAAHLNLNITHQLSTNLQSYDPSCQASNNWVSRLKDSVTHKTLIPELMNKELLLVGDSVDRRTLSDVCVKTLGLEMIKHPMHSYAEVSPDGKGGIPHTCRVEHLNLTMHNYFFYGFDEADMWKGVGPYNPPGKFTERFEMFEKAVRTLPSGGRPNLVIVNVGLWELMRHHVLYAHKTPNDPVDLFPEFQEAFLGNTVKFLRGVRRAVGPDARIRFRENHTPGTDESNIFTSPAIKEGKKRVRYTGVRIDTMNALIDRAIKIVNTPAVGAEEDGVGSEGDDIRLWPVGKLMRPWPWKMWVEDDCHPKPGVLAGVWGEGMLEYLARAPRVEPWVSRRTRYSVDWSLNPLHAPSSSRFNLIGSQFTHPRAPSVQFFAQLRTSLTILDESGTPYLIYEMLSLRILKVVRPICRVTAHYLACRPALSWHRFTSNANSTSDSVLVSDTATLKPLSDTSTTAQKGVEKVPDGLRKGPWSVEETQKYLGYIESKGQMNASWKDIDWNETANDVGTRTWKQCRDKWRDTSFNPTFNKTPWTAEEQKILKEAYEIYGPQWTLIEQLQLLPGRSARQLYDRSHRSGLQDTQYENGCFTGEMLAKIQTLLHDLNGKYYDDNGKIRWTLLSRDHFPSWSPHNLKNGFRLAKMKANSSHGLWSKEETDKLRCAAENYLSNPTRTYGEQWAAIAEEVGTRSLAQCQKKWNSIQSKAATSKQSLHHTRWTLDQTLHLLSLAQQHSFKWSLVARDMASAMEEKSRRLTDSRLCWDKFWYLVKQSKKKMEPLLEQHLTKCLENPEIVEKVEREKRKAGNGPRKRKKLVWQDRVLIKEAKVEGKKEVKKSKALSPTPAERGKKERRKKAQGKTLTLCTSTGDGIARPFGALLAHWWRRSADDSRGWAYYTLCLLT</sequence>
<dbReference type="GO" id="GO:0000978">
    <property type="term" value="F:RNA polymerase II cis-regulatory region sequence-specific DNA binding"/>
    <property type="evidence" value="ECO:0007669"/>
    <property type="project" value="TreeGrafter"/>
</dbReference>
<dbReference type="STRING" id="698492.A0A0E9NKW5"/>
<gene>
    <name evidence="5" type="ORF">G7K_4559-t1</name>
</gene>
<reference evidence="5 6" key="3">
    <citation type="journal article" date="2015" name="Genome Announc.">
        <title>Draft Genome Sequence of the Archiascomycetous Yeast Saitoella complicata.</title>
        <authorList>
            <person name="Yamauchi K."/>
            <person name="Kondo S."/>
            <person name="Hamamoto M."/>
            <person name="Takahashi Y."/>
            <person name="Ogura Y."/>
            <person name="Hayashi T."/>
            <person name="Nishida H."/>
        </authorList>
    </citation>
    <scope>NUCLEOTIDE SEQUENCE [LARGE SCALE GENOMIC DNA]</scope>
    <source>
        <strain evidence="5 6">NRRL Y-17804</strain>
    </source>
</reference>
<evidence type="ECO:0008006" key="7">
    <source>
        <dbReference type="Google" id="ProtNLM"/>
    </source>
</evidence>
<dbReference type="PANTHER" id="PTHR45614">
    <property type="entry name" value="MYB PROTEIN-RELATED"/>
    <property type="match status" value="1"/>
</dbReference>
<reference evidence="5 6" key="1">
    <citation type="journal article" date="2011" name="J. Gen. Appl. Microbiol.">
        <title>Draft genome sequencing of the enigmatic yeast Saitoella complicata.</title>
        <authorList>
            <person name="Nishida H."/>
            <person name="Hamamoto M."/>
            <person name="Sugiyama J."/>
        </authorList>
    </citation>
    <scope>NUCLEOTIDE SEQUENCE [LARGE SCALE GENOMIC DNA]</scope>
    <source>
        <strain evidence="5 6">NRRL Y-17804</strain>
    </source>
</reference>
<dbReference type="Proteomes" id="UP000033140">
    <property type="component" value="Unassembled WGS sequence"/>
</dbReference>
<dbReference type="InterPro" id="IPR050560">
    <property type="entry name" value="MYB_TF"/>
</dbReference>
<feature type="domain" description="HTH myb-type" evidence="4">
    <location>
        <begin position="564"/>
        <end position="611"/>
    </location>
</feature>
<accession>A0A0E9NKW5</accession>
<dbReference type="Pfam" id="PF00249">
    <property type="entry name" value="Myb_DNA-binding"/>
    <property type="match status" value="2"/>
</dbReference>
<evidence type="ECO:0000313" key="5">
    <source>
        <dbReference type="EMBL" id="GAO50433.1"/>
    </source>
</evidence>
<organism evidence="5 6">
    <name type="scientific">Saitoella complicata (strain BCRC 22490 / CBS 7301 / JCM 7358 / NBRC 10748 / NRRL Y-17804)</name>
    <dbReference type="NCBI Taxonomy" id="698492"/>
    <lineage>
        <taxon>Eukaryota</taxon>
        <taxon>Fungi</taxon>
        <taxon>Dikarya</taxon>
        <taxon>Ascomycota</taxon>
        <taxon>Taphrinomycotina</taxon>
        <taxon>Taphrinomycotina incertae sedis</taxon>
        <taxon>Saitoella</taxon>
    </lineage>
</organism>
<dbReference type="Gene3D" id="1.10.10.60">
    <property type="entry name" value="Homeodomain-like"/>
    <property type="match status" value="3"/>
</dbReference>
<proteinExistence type="predicted"/>
<dbReference type="InterPro" id="IPR009057">
    <property type="entry name" value="Homeodomain-like_sf"/>
</dbReference>
<feature type="domain" description="Myb-like" evidence="3">
    <location>
        <begin position="504"/>
        <end position="562"/>
    </location>
</feature>
<dbReference type="AlphaFoldDB" id="A0A0E9NKW5"/>
<dbReference type="PROSITE" id="PS51294">
    <property type="entry name" value="HTH_MYB"/>
    <property type="match status" value="2"/>
</dbReference>
<feature type="chain" id="PRO_5002430469" description="Myb-like domain-containing protein" evidence="2">
    <location>
        <begin position="19"/>
        <end position="937"/>
    </location>
</feature>
<feature type="signal peptide" evidence="2">
    <location>
        <begin position="1"/>
        <end position="18"/>
    </location>
</feature>
<dbReference type="GO" id="GO:0000981">
    <property type="term" value="F:DNA-binding transcription factor activity, RNA polymerase II-specific"/>
    <property type="evidence" value="ECO:0007669"/>
    <property type="project" value="TreeGrafter"/>
</dbReference>
<reference evidence="5 6" key="2">
    <citation type="journal article" date="2014" name="J. Gen. Appl. Microbiol.">
        <title>The early diverging ascomycetous budding yeast Saitoella complicata has three histone deacetylases belonging to the Clr6, Hos2, and Rpd3 lineages.</title>
        <authorList>
            <person name="Nishida H."/>
            <person name="Matsumoto T."/>
            <person name="Kondo S."/>
            <person name="Hamamoto M."/>
            <person name="Yoshikawa H."/>
        </authorList>
    </citation>
    <scope>NUCLEOTIDE SEQUENCE [LARGE SCALE GENOMIC DNA]</scope>
    <source>
        <strain evidence="5 6">NRRL Y-17804</strain>
    </source>
</reference>
<protein>
    <recommendedName>
        <fullName evidence="7">Myb-like domain-containing protein</fullName>
    </recommendedName>
</protein>
<evidence type="ECO:0000259" key="4">
    <source>
        <dbReference type="PROSITE" id="PS51294"/>
    </source>
</evidence>
<evidence type="ECO:0000256" key="2">
    <source>
        <dbReference type="SAM" id="SignalP"/>
    </source>
</evidence>
<dbReference type="CDD" id="cd00167">
    <property type="entry name" value="SANT"/>
    <property type="match status" value="2"/>
</dbReference>
<dbReference type="PROSITE" id="PS50090">
    <property type="entry name" value="MYB_LIKE"/>
    <property type="match status" value="3"/>
</dbReference>
<dbReference type="EMBL" id="BACD03000032">
    <property type="protein sequence ID" value="GAO50433.1"/>
    <property type="molecule type" value="Genomic_DNA"/>
</dbReference>
<dbReference type="SMART" id="SM00717">
    <property type="entry name" value="SANT"/>
    <property type="match status" value="4"/>
</dbReference>
<evidence type="ECO:0000259" key="3">
    <source>
        <dbReference type="PROSITE" id="PS50090"/>
    </source>
</evidence>
<evidence type="ECO:0000256" key="1">
    <source>
        <dbReference type="SAM" id="MobiDB-lite"/>
    </source>
</evidence>
<feature type="domain" description="HTH myb-type" evidence="4">
    <location>
        <begin position="681"/>
        <end position="743"/>
    </location>
</feature>
<comment type="caution">
    <text evidence="5">The sequence shown here is derived from an EMBL/GenBank/DDBJ whole genome shotgun (WGS) entry which is preliminary data.</text>
</comment>
<keyword evidence="2" id="KW-0732">Signal</keyword>
<name>A0A0E9NKW5_SAICN</name>
<feature type="region of interest" description="Disordered" evidence="1">
    <location>
        <begin position="868"/>
        <end position="894"/>
    </location>
</feature>
<keyword evidence="6" id="KW-1185">Reference proteome</keyword>
<evidence type="ECO:0000313" key="6">
    <source>
        <dbReference type="Proteomes" id="UP000033140"/>
    </source>
</evidence>